<keyword evidence="5" id="KW-0456">Lyase</keyword>
<evidence type="ECO:0000256" key="6">
    <source>
        <dbReference type="PIRSR" id="PIRSR604450-51"/>
    </source>
</evidence>
<evidence type="ECO:0000313" key="9">
    <source>
        <dbReference type="EMBL" id="CAG7725932.1"/>
    </source>
</evidence>
<dbReference type="PANTHER" id="PTHR42690">
    <property type="entry name" value="THREONINE SYNTHASE FAMILY MEMBER"/>
    <property type="match status" value="1"/>
</dbReference>
<accession>A0A8J2JWK4</accession>
<evidence type="ECO:0000256" key="5">
    <source>
        <dbReference type="ARBA" id="ARBA00023239"/>
    </source>
</evidence>
<dbReference type="OrthoDB" id="5203861at2759"/>
<dbReference type="InterPro" id="IPR051166">
    <property type="entry name" value="Threonine_Synthase"/>
</dbReference>
<proteinExistence type="inferred from homology"/>
<dbReference type="GO" id="GO:0030170">
    <property type="term" value="F:pyridoxal phosphate binding"/>
    <property type="evidence" value="ECO:0007669"/>
    <property type="project" value="TreeGrafter"/>
</dbReference>
<evidence type="ECO:0000313" key="10">
    <source>
        <dbReference type="Proteomes" id="UP000708208"/>
    </source>
</evidence>
<dbReference type="EMBL" id="CAJVCH010128697">
    <property type="protein sequence ID" value="CAG7725932.1"/>
    <property type="molecule type" value="Genomic_DNA"/>
</dbReference>
<evidence type="ECO:0000259" key="8">
    <source>
        <dbReference type="Pfam" id="PF14821"/>
    </source>
</evidence>
<dbReference type="AlphaFoldDB" id="A0A8J2JWK4"/>
<feature type="domain" description="Tryptophan synthase beta chain-like PALP" evidence="7">
    <location>
        <begin position="155"/>
        <end position="438"/>
    </location>
</feature>
<evidence type="ECO:0000256" key="1">
    <source>
        <dbReference type="ARBA" id="ARBA00001933"/>
    </source>
</evidence>
<feature type="domain" description="Threonine synthase N-terminal" evidence="8">
    <location>
        <begin position="24"/>
        <end position="105"/>
    </location>
</feature>
<evidence type="ECO:0000259" key="7">
    <source>
        <dbReference type="Pfam" id="PF00291"/>
    </source>
</evidence>
<comment type="cofactor">
    <cofactor evidence="1 6">
        <name>pyridoxal 5'-phosphate</name>
        <dbReference type="ChEBI" id="CHEBI:597326"/>
    </cofactor>
</comment>
<dbReference type="FunFam" id="3.90.1380.10:FF:000003">
    <property type="entry name" value="THR4p Threonine synthase"/>
    <property type="match status" value="1"/>
</dbReference>
<evidence type="ECO:0000256" key="2">
    <source>
        <dbReference type="ARBA" id="ARBA00005517"/>
    </source>
</evidence>
<dbReference type="GO" id="GO:0009071">
    <property type="term" value="P:serine family amino acid catabolic process"/>
    <property type="evidence" value="ECO:0007669"/>
    <property type="project" value="TreeGrafter"/>
</dbReference>
<dbReference type="InterPro" id="IPR029144">
    <property type="entry name" value="Thr_synth_N"/>
</dbReference>
<evidence type="ECO:0000256" key="4">
    <source>
        <dbReference type="ARBA" id="ARBA00022898"/>
    </source>
</evidence>
<dbReference type="InterPro" id="IPR001926">
    <property type="entry name" value="TrpB-like_PALP"/>
</dbReference>
<organism evidence="9 10">
    <name type="scientific">Allacma fusca</name>
    <dbReference type="NCBI Taxonomy" id="39272"/>
    <lineage>
        <taxon>Eukaryota</taxon>
        <taxon>Metazoa</taxon>
        <taxon>Ecdysozoa</taxon>
        <taxon>Arthropoda</taxon>
        <taxon>Hexapoda</taxon>
        <taxon>Collembola</taxon>
        <taxon>Symphypleona</taxon>
        <taxon>Sminthuridae</taxon>
        <taxon>Allacma</taxon>
    </lineage>
</organism>
<dbReference type="InterPro" id="IPR004450">
    <property type="entry name" value="Thr_synthase-like"/>
</dbReference>
<comment type="similarity">
    <text evidence="2">Belongs to the threonine synthase family.</text>
</comment>
<dbReference type="GO" id="GO:0046360">
    <property type="term" value="P:2-oxobutyrate biosynthetic process"/>
    <property type="evidence" value="ECO:0007669"/>
    <property type="project" value="TreeGrafter"/>
</dbReference>
<feature type="modified residue" description="N6-(pyridoxal phosphate)lysine" evidence="6">
    <location>
        <position position="165"/>
    </location>
</feature>
<keyword evidence="4 6" id="KW-0663">Pyridoxal phosphate</keyword>
<dbReference type="GO" id="GO:0016829">
    <property type="term" value="F:lyase activity"/>
    <property type="evidence" value="ECO:0007669"/>
    <property type="project" value="UniProtKB-KW"/>
</dbReference>
<name>A0A8J2JWK4_9HEXA</name>
<reference evidence="9" key="1">
    <citation type="submission" date="2021-06" db="EMBL/GenBank/DDBJ databases">
        <authorList>
            <person name="Hodson N. C."/>
            <person name="Mongue J. A."/>
            <person name="Jaron S. K."/>
        </authorList>
    </citation>
    <scope>NUCLEOTIDE SEQUENCE</scope>
</reference>
<protein>
    <recommendedName>
        <fullName evidence="3">Threonine synthase-like 2</fullName>
    </recommendedName>
</protein>
<dbReference type="Proteomes" id="UP000708208">
    <property type="component" value="Unassembled WGS sequence"/>
</dbReference>
<evidence type="ECO:0000256" key="3">
    <source>
        <dbReference type="ARBA" id="ARBA00021942"/>
    </source>
</evidence>
<comment type="caution">
    <text evidence="9">The sequence shown here is derived from an EMBL/GenBank/DDBJ whole genome shotgun (WGS) entry which is preliminary data.</text>
</comment>
<sequence length="523" mass="57599">MEIGGRTSRFPSCDSVFGNYKTMKYTSTRGGVSGLSFEDALFSGFAPDGGLFFPETIPQIAPETLGEWREAKLTYREVVMKVVRLFVTPDEIPDETLELCVARAYAKFFHSSVINFHSLRETGAQTGSASVTLDSQSAPANLKEDSRTSLVKVAELFHGRTGSFKDLALSLVGQFMEYFVNKRKRHVTILIGTSGDTGSAAIEAVRGMPGVDIVVLFPGGKVSPVQELQMLTVQDENVHVFQIEGTSDDTDVVIKQCFPQDGLTSCNSVNWARVMIQSAHFVYIYLLEGTPTNVIVPTGAGGNLFGGVLANRMGVPIKLHLTTNENDSMDILLRKGTLEMGGEVIQTPANAMDIRNPYNVERIFRVFMDSSSVASIIERAEVEGSSVEIPEEIVSQISKVIVSSMSVDTDLIYKTIKNCWEENHYMICPHTATALALFNAKFIGDEVQTSRPREPVYILSTASPLKFPEASEQLGISVEEWDGHGLLTKLQQLPLKAPKEMKLGDDWVQILQNEINSTKYSHM</sequence>
<dbReference type="Pfam" id="PF14821">
    <property type="entry name" value="Thr_synth_N"/>
    <property type="match status" value="1"/>
</dbReference>
<keyword evidence="10" id="KW-1185">Reference proteome</keyword>
<gene>
    <name evidence="9" type="ORF">AFUS01_LOCUS14869</name>
</gene>
<dbReference type="PANTHER" id="PTHR42690:SF1">
    <property type="entry name" value="THREONINE SYNTHASE-LIKE 2"/>
    <property type="match status" value="1"/>
</dbReference>
<dbReference type="Pfam" id="PF00291">
    <property type="entry name" value="PALP"/>
    <property type="match status" value="1"/>
</dbReference>
<dbReference type="NCBIfam" id="TIGR00260">
    <property type="entry name" value="thrC"/>
    <property type="match status" value="1"/>
</dbReference>